<dbReference type="EMBL" id="JAEQNA010000001">
    <property type="protein sequence ID" value="MBL0420204.1"/>
    <property type="molecule type" value="Genomic_DNA"/>
</dbReference>
<name>A0A936ZER7_9BURK</name>
<organism evidence="2 3">
    <name type="scientific">Ramlibacter aurantiacus</name>
    <dbReference type="NCBI Taxonomy" id="2801330"/>
    <lineage>
        <taxon>Bacteria</taxon>
        <taxon>Pseudomonadati</taxon>
        <taxon>Pseudomonadota</taxon>
        <taxon>Betaproteobacteria</taxon>
        <taxon>Burkholderiales</taxon>
        <taxon>Comamonadaceae</taxon>
        <taxon>Ramlibacter</taxon>
    </lineage>
</organism>
<evidence type="ECO:0000313" key="3">
    <source>
        <dbReference type="Proteomes" id="UP000613011"/>
    </source>
</evidence>
<gene>
    <name evidence="2" type="ORF">JI739_07570</name>
</gene>
<feature type="compositionally biased region" description="Basic and acidic residues" evidence="1">
    <location>
        <begin position="372"/>
        <end position="381"/>
    </location>
</feature>
<keyword evidence="3" id="KW-1185">Reference proteome</keyword>
<protein>
    <submittedName>
        <fullName evidence="2">Uncharacterized protein</fullName>
    </submittedName>
</protein>
<sequence length="516" mass="56087">MSASAIGVFQEKSLLPEAGWLGATLFLAGAYLQARHSGAKVQLPRAAGIPGNNVCAPRPRLTREEQRLFDECQQRVDSLLEYSRAKKLPKSWSELERDASRAEKLLRQLPYFDQSHPFDVESLPLVQRMATLRLRYLTFYGYFAGATQSGAQWTADWRRMRAEMIRESLAIGMASLMMGTVLGIIEPTAATIGVFALGHVLMARQHEALILGEVRDVVAQGIQAGFRFEELPATRDLRFFEPRNRRIDDLRRIALDQLCGRLMDGKESWVSYRRAVDELNVSTGFAGVDRLRLKHGLMIDVGAVKSAAKQSLDRVQSLLAEESWNSEPAPRVHSARPARVASASATSLAHGGGGFRAAAPSDLKGSAALSRPEPESEKEARWQRHLASEQVRAALLELRDSCRIAPRPAAGGTVSLAGAAAPLRAQGLSPAAAALVARVDDAKNASDLADLLVQAGFKHTNTVGSHAQFRAHGSGVTLPAGERAPIGNAVKRTVRLALQTHLLRRDAEPGLATRSS</sequence>
<accession>A0A936ZER7</accession>
<evidence type="ECO:0000313" key="2">
    <source>
        <dbReference type="EMBL" id="MBL0420204.1"/>
    </source>
</evidence>
<dbReference type="AlphaFoldDB" id="A0A936ZER7"/>
<comment type="caution">
    <text evidence="2">The sequence shown here is derived from an EMBL/GenBank/DDBJ whole genome shotgun (WGS) entry which is preliminary data.</text>
</comment>
<proteinExistence type="predicted"/>
<dbReference type="RefSeq" id="WP_201683190.1">
    <property type="nucleotide sequence ID" value="NZ_JAEQNA010000001.1"/>
</dbReference>
<dbReference type="Proteomes" id="UP000613011">
    <property type="component" value="Unassembled WGS sequence"/>
</dbReference>
<feature type="region of interest" description="Disordered" evidence="1">
    <location>
        <begin position="349"/>
        <end position="381"/>
    </location>
</feature>
<evidence type="ECO:0000256" key="1">
    <source>
        <dbReference type="SAM" id="MobiDB-lite"/>
    </source>
</evidence>
<reference evidence="2" key="1">
    <citation type="submission" date="2021-01" db="EMBL/GenBank/DDBJ databases">
        <title>Ramlibacter sp. strain AW1 16S ribosomal RNA gene Genome sequencing and assembly.</title>
        <authorList>
            <person name="Kang M."/>
        </authorList>
    </citation>
    <scope>NUCLEOTIDE SEQUENCE</scope>
    <source>
        <strain evidence="2">AW1</strain>
    </source>
</reference>